<sequence length="285" mass="31478">MPERNEQKAPALNPALKETIAVLRKENSPKNLNAVINELVKSPLLTPAVFDIKGAPAPKPGPDGRVQLPKDTKISLVMLNSKDDKHYYLAFSDWDAVHAWQKTAGQGRQIMMLRFDDFANMLQKNQEASGLVLNPGENSLRLESALIQSVKKQKDAMLQMQKERQAAQIHPGDKVTIVEPTVLPDELVDPICTLLADAPGVGSAYLQIMIVNDTRKSYLLILDGPKDEKLFAAVAQAARPYLAGREQKMDLNITTSVSPLGQQGMRGSEPFYRKGIGRVIEDDDE</sequence>
<dbReference type="Proteomes" id="UP000782880">
    <property type="component" value="Unassembled WGS sequence"/>
</dbReference>
<dbReference type="EMBL" id="DYVE01000133">
    <property type="protein sequence ID" value="HJG28031.1"/>
    <property type="molecule type" value="Genomic_DNA"/>
</dbReference>
<protein>
    <submittedName>
        <fullName evidence="3">Enhanced serine sensitivity protein SseB</fullName>
    </submittedName>
</protein>
<dbReference type="InterPro" id="IPR027945">
    <property type="entry name" value="SseB_C"/>
</dbReference>
<organism evidence="3 4">
    <name type="scientific">Subdoligranulum variabile</name>
    <dbReference type="NCBI Taxonomy" id="214851"/>
    <lineage>
        <taxon>Bacteria</taxon>
        <taxon>Bacillati</taxon>
        <taxon>Bacillota</taxon>
        <taxon>Clostridia</taxon>
        <taxon>Eubacteriales</taxon>
        <taxon>Oscillospiraceae</taxon>
        <taxon>Subdoligranulum</taxon>
    </lineage>
</organism>
<evidence type="ECO:0000313" key="4">
    <source>
        <dbReference type="Proteomes" id="UP000782880"/>
    </source>
</evidence>
<comment type="caution">
    <text evidence="3">The sequence shown here is derived from an EMBL/GenBank/DDBJ whole genome shotgun (WGS) entry which is preliminary data.</text>
</comment>
<gene>
    <name evidence="3" type="ORF">K8V20_05205</name>
</gene>
<feature type="domain" description="SseB protein N-terminal" evidence="1">
    <location>
        <begin position="16"/>
        <end position="147"/>
    </location>
</feature>
<dbReference type="AlphaFoldDB" id="A0A921LMX8"/>
<name>A0A921LMX8_9FIRM</name>
<dbReference type="Pfam" id="PF07179">
    <property type="entry name" value="SseB"/>
    <property type="match status" value="1"/>
</dbReference>
<reference evidence="3" key="2">
    <citation type="submission" date="2021-09" db="EMBL/GenBank/DDBJ databases">
        <authorList>
            <person name="Gilroy R."/>
        </authorList>
    </citation>
    <scope>NUCLEOTIDE SEQUENCE</scope>
    <source>
        <strain evidence="3">ChiBcec21-2208</strain>
    </source>
</reference>
<accession>A0A921LMX8</accession>
<proteinExistence type="predicted"/>
<feature type="domain" description="SseB protein C-terminal" evidence="2">
    <location>
        <begin position="171"/>
        <end position="274"/>
    </location>
</feature>
<dbReference type="Pfam" id="PF14581">
    <property type="entry name" value="SseB_C"/>
    <property type="match status" value="1"/>
</dbReference>
<dbReference type="InterPro" id="IPR009839">
    <property type="entry name" value="SseB_N"/>
</dbReference>
<evidence type="ECO:0000259" key="2">
    <source>
        <dbReference type="Pfam" id="PF14581"/>
    </source>
</evidence>
<evidence type="ECO:0000313" key="3">
    <source>
        <dbReference type="EMBL" id="HJG28031.1"/>
    </source>
</evidence>
<reference evidence="3" key="1">
    <citation type="journal article" date="2021" name="PeerJ">
        <title>Extensive microbial diversity within the chicken gut microbiome revealed by metagenomics and culture.</title>
        <authorList>
            <person name="Gilroy R."/>
            <person name="Ravi A."/>
            <person name="Getino M."/>
            <person name="Pursley I."/>
            <person name="Horton D.L."/>
            <person name="Alikhan N.F."/>
            <person name="Baker D."/>
            <person name="Gharbi K."/>
            <person name="Hall N."/>
            <person name="Watson M."/>
            <person name="Adriaenssens E.M."/>
            <person name="Foster-Nyarko E."/>
            <person name="Jarju S."/>
            <person name="Secka A."/>
            <person name="Antonio M."/>
            <person name="Oren A."/>
            <person name="Chaudhuri R.R."/>
            <person name="La Ragione R."/>
            <person name="Hildebrand F."/>
            <person name="Pallen M.J."/>
        </authorList>
    </citation>
    <scope>NUCLEOTIDE SEQUENCE</scope>
    <source>
        <strain evidence="3">ChiBcec21-2208</strain>
    </source>
</reference>
<evidence type="ECO:0000259" key="1">
    <source>
        <dbReference type="Pfam" id="PF07179"/>
    </source>
</evidence>